<gene>
    <name evidence="1" type="ORF">EVOR1521_LOCUS8976</name>
</gene>
<sequence>MENLRLNLPRAGRTPVGAARAINGRVFIAGLVIGNIGPGCESAELRLFMAEIPELPDSMRDRCCRLILRGARRTSWARVEYLEPASACRCSFRFAYFRFQQWEQSTTGNKQRILNPDWPTTLAQGYLAVRCHG</sequence>
<dbReference type="Proteomes" id="UP001178507">
    <property type="component" value="Unassembled WGS sequence"/>
</dbReference>
<name>A0AA36MRE4_9DINO</name>
<evidence type="ECO:0000313" key="1">
    <source>
        <dbReference type="EMBL" id="CAJ1381227.1"/>
    </source>
</evidence>
<reference evidence="1" key="1">
    <citation type="submission" date="2023-08" db="EMBL/GenBank/DDBJ databases">
        <authorList>
            <person name="Chen Y."/>
            <person name="Shah S."/>
            <person name="Dougan E. K."/>
            <person name="Thang M."/>
            <person name="Chan C."/>
        </authorList>
    </citation>
    <scope>NUCLEOTIDE SEQUENCE</scope>
</reference>
<proteinExistence type="predicted"/>
<protein>
    <submittedName>
        <fullName evidence="1">Uncharacterized protein</fullName>
    </submittedName>
</protein>
<dbReference type="AlphaFoldDB" id="A0AA36MRE4"/>
<organism evidence="1 2">
    <name type="scientific">Effrenium voratum</name>
    <dbReference type="NCBI Taxonomy" id="2562239"/>
    <lineage>
        <taxon>Eukaryota</taxon>
        <taxon>Sar</taxon>
        <taxon>Alveolata</taxon>
        <taxon>Dinophyceae</taxon>
        <taxon>Suessiales</taxon>
        <taxon>Symbiodiniaceae</taxon>
        <taxon>Effrenium</taxon>
    </lineage>
</organism>
<accession>A0AA36MRE4</accession>
<evidence type="ECO:0000313" key="2">
    <source>
        <dbReference type="Proteomes" id="UP001178507"/>
    </source>
</evidence>
<dbReference type="EMBL" id="CAUJNA010000790">
    <property type="protein sequence ID" value="CAJ1381227.1"/>
    <property type="molecule type" value="Genomic_DNA"/>
</dbReference>
<comment type="caution">
    <text evidence="1">The sequence shown here is derived from an EMBL/GenBank/DDBJ whole genome shotgun (WGS) entry which is preliminary data.</text>
</comment>
<keyword evidence="2" id="KW-1185">Reference proteome</keyword>